<keyword evidence="3" id="KW-1185">Reference proteome</keyword>
<comment type="caution">
    <text evidence="2">The sequence shown here is derived from an EMBL/GenBank/DDBJ whole genome shotgun (WGS) entry which is preliminary data.</text>
</comment>
<feature type="region of interest" description="Disordered" evidence="1">
    <location>
        <begin position="1163"/>
        <end position="1182"/>
    </location>
</feature>
<reference evidence="3" key="1">
    <citation type="journal article" date="2019" name="Int. J. Syst. Evol. Microbiol.">
        <title>The Global Catalogue of Microorganisms (GCM) 10K type strain sequencing project: providing services to taxonomists for standard genome sequencing and annotation.</title>
        <authorList>
            <consortium name="The Broad Institute Genomics Platform"/>
            <consortium name="The Broad Institute Genome Sequencing Center for Infectious Disease"/>
            <person name="Wu L."/>
            <person name="Ma J."/>
        </authorList>
    </citation>
    <scope>NUCLEOTIDE SEQUENCE [LARGE SCALE GENOMIC DNA]</scope>
    <source>
        <strain evidence="3">CGMCC 4.1469</strain>
    </source>
</reference>
<gene>
    <name evidence="2" type="ORF">ACFP0N_32665</name>
</gene>
<dbReference type="EMBL" id="JBHSOD010000063">
    <property type="protein sequence ID" value="MFC5889731.1"/>
    <property type="molecule type" value="Genomic_DNA"/>
</dbReference>
<dbReference type="RefSeq" id="WP_313766938.1">
    <property type="nucleotide sequence ID" value="NZ_BAAAVH010000104.1"/>
</dbReference>
<sequence>MAEPVFTRAGDTALYWADPADRVAAFLASDPGELGDRPTLTRTWADGLGAYVFLGVPAPDSTGFLAALRTWLGHYAPEGPPRFLWLADPTAPPIRWETTVLTVRADRDGDWVADGASFQLADYRLALAGGGAVAPAETAAGWGFAVADAADRSAVTLYSPTARFPARRTTTLLGMAAGQSGAWRFVIDAPDGGGDAFTGLGAGLRFFTPGEAGVVRTVRFAVVRQPDGADLEFHAQIDPLRPLDGGRTSLGFFAGTTGEGDPPALPSGYATVLGHGVALRPLAAGAGAAGPARLVFGLAPYLSDEAGNAGYHLVPDGPFAVESPVESPVGTSVGAGGAGPRVICGVSGLEYLGLPAEGGALAFRPGQPAYAPLGPARTGADSLTSHGTTSWVSVAADADTVTYYSQPEDAPLYTAGSPAAAGGVDLLEFCEVPAAAPAGTAFPMAPFHGLVDGAIDRAVAVERLAVAPTRRAVLLPGEGGAPAEGADSTVAVTPQGLAVGLAPDLGWNWLGIGHDGDAAAEPDLRFTAVTGPFRQAMQTNNLFLVLGDPQEFNRFGSVAYELTTAALDVIATIPEEHGGVPAEVLRAVRGAMHDTGYDTRTAFLAALVEAVPGITEAEQRVFLRYGGRLTPVAGGWPFRLSPDSWRESTHLIVKFVPGRSIVDLVEDVSTWAWPAAASRTGRPADAQAAIRGVIDAARSAPAGSPYASFLQVVRDPDWTGVLALSAEVPLEQLPAELQVLAAGIDPERFTAHHLGIPLTPFRRVGGRLTFERSAMFGLIDYQNPEDQYFSENIHFAFRVLQLTVGVRNSVVTAFSSRVELLVNRLFGAPARLLPTTRGNNIVLDGALQRQQLPDGTAHDTFVFAMAGQNTFRLDGPVLRSVELLSTQLVTERAADPASGRANVDAVFQLAGNLRFHEPERFDPFCYGPDAAGADGYLRFGGLAVAMSFDLGDPAGTTRFTLRDGNLSLDAANSRARAQSLAARFPIRPNGLIATPDPALATGAPPPPQTPTDLGYVSVTAPLEQAVLAQPWYGLDYTVDLGSLGALAGSKALALQVLVAWSPATGDTGPGIYLGVRLPGANGSVGAGLPLQGVVTMGFRSVEFLVGEEPELPRTYTLRLRDFALRLLGLALPPGHNDVILFGNPDQGGASKVGWYLAYASAADPKRLPPPPVRAALRSAGRG</sequence>
<organism evidence="2 3">
    <name type="scientific">Kitasatospora aburaviensis</name>
    <dbReference type="NCBI Taxonomy" id="67265"/>
    <lineage>
        <taxon>Bacteria</taxon>
        <taxon>Bacillati</taxon>
        <taxon>Actinomycetota</taxon>
        <taxon>Actinomycetes</taxon>
        <taxon>Kitasatosporales</taxon>
        <taxon>Streptomycetaceae</taxon>
        <taxon>Kitasatospora</taxon>
    </lineage>
</organism>
<feature type="compositionally biased region" description="Low complexity" evidence="1">
    <location>
        <begin position="1173"/>
        <end position="1182"/>
    </location>
</feature>
<accession>A0ABW1F8T3</accession>
<evidence type="ECO:0000313" key="2">
    <source>
        <dbReference type="EMBL" id="MFC5889731.1"/>
    </source>
</evidence>
<protein>
    <submittedName>
        <fullName evidence="2">Uncharacterized protein</fullName>
    </submittedName>
</protein>
<name>A0ABW1F8T3_9ACTN</name>
<dbReference type="Proteomes" id="UP001596067">
    <property type="component" value="Unassembled WGS sequence"/>
</dbReference>
<proteinExistence type="predicted"/>
<evidence type="ECO:0000256" key="1">
    <source>
        <dbReference type="SAM" id="MobiDB-lite"/>
    </source>
</evidence>
<evidence type="ECO:0000313" key="3">
    <source>
        <dbReference type="Proteomes" id="UP001596067"/>
    </source>
</evidence>